<sequence>MNNFETVKECPIFKNFSIDEIIEIFSVISFYEKDYKKNDIILAENTKVEYFGIITNGKIALSNFDYFGNRNILNVFEKGDSFAEALVSLEIQIPHEVISLTDSSIVWIEYKSLSKSLYYQKILNNLLNIISTKNLILNKKLQILSKRTTREKILEYLSNQKKALSLDSNFEINLNRNEMADYLALDRSNLSRELGKLKKEGIIDFKKNKFRLL</sequence>
<evidence type="ECO:0000256" key="1">
    <source>
        <dbReference type="ARBA" id="ARBA00023015"/>
    </source>
</evidence>
<evidence type="ECO:0000256" key="2">
    <source>
        <dbReference type="ARBA" id="ARBA00023125"/>
    </source>
</evidence>
<evidence type="ECO:0000259" key="4">
    <source>
        <dbReference type="PROSITE" id="PS50042"/>
    </source>
</evidence>
<dbReference type="GO" id="GO:0003677">
    <property type="term" value="F:DNA binding"/>
    <property type="evidence" value="ECO:0007669"/>
    <property type="project" value="UniProtKB-KW"/>
</dbReference>
<reference evidence="6 7" key="1">
    <citation type="submission" date="2014-10" db="EMBL/GenBank/DDBJ databases">
        <title>Complete genome sequence of Parvimonas micra KCOM 1535 (= ChDC B708).</title>
        <authorList>
            <person name="Kook J.-K."/>
            <person name="Park S.-N."/>
            <person name="Lim Y.K."/>
            <person name="Roh H."/>
        </authorList>
    </citation>
    <scope>NUCLEOTIDE SEQUENCE [LARGE SCALE GENOMIC DNA]</scope>
    <source>
        <strain evidence="7">KCOM 1535 / ChDC B708</strain>
    </source>
</reference>
<dbReference type="KEGG" id="pmic:NW74_04680"/>
<dbReference type="SUPFAM" id="SSF46785">
    <property type="entry name" value="Winged helix' DNA-binding domain"/>
    <property type="match status" value="1"/>
</dbReference>
<evidence type="ECO:0000256" key="3">
    <source>
        <dbReference type="ARBA" id="ARBA00023163"/>
    </source>
</evidence>
<gene>
    <name evidence="6" type="ORF">NW74_04680</name>
</gene>
<dbReference type="PROSITE" id="PS50042">
    <property type="entry name" value="CNMP_BINDING_3"/>
    <property type="match status" value="1"/>
</dbReference>
<dbReference type="STRING" id="33033.NW74_04680"/>
<keyword evidence="2" id="KW-0238">DNA-binding</keyword>
<dbReference type="Proteomes" id="UP000031386">
    <property type="component" value="Chromosome"/>
</dbReference>
<dbReference type="SUPFAM" id="SSF51206">
    <property type="entry name" value="cAMP-binding domain-like"/>
    <property type="match status" value="1"/>
</dbReference>
<dbReference type="Gene3D" id="2.60.120.10">
    <property type="entry name" value="Jelly Rolls"/>
    <property type="match status" value="1"/>
</dbReference>
<dbReference type="InterPro" id="IPR014710">
    <property type="entry name" value="RmlC-like_jellyroll"/>
</dbReference>
<proteinExistence type="predicted"/>
<evidence type="ECO:0000313" key="7">
    <source>
        <dbReference type="Proteomes" id="UP000031386"/>
    </source>
</evidence>
<dbReference type="RefSeq" id="WP_041954111.1">
    <property type="nucleotide sequence ID" value="NZ_CP009761.1"/>
</dbReference>
<protein>
    <submittedName>
        <fullName evidence="6">Cyclic nucleotide-binding protein</fullName>
    </submittedName>
</protein>
<dbReference type="AlphaFoldDB" id="A0A0B4S281"/>
<evidence type="ECO:0000313" key="6">
    <source>
        <dbReference type="EMBL" id="AIZ36681.1"/>
    </source>
</evidence>
<dbReference type="InterPro" id="IPR018490">
    <property type="entry name" value="cNMP-bd_dom_sf"/>
</dbReference>
<keyword evidence="7" id="KW-1185">Reference proteome</keyword>
<accession>A0A0B4S281</accession>
<organism evidence="6 7">
    <name type="scientific">Parvimonas micra</name>
    <dbReference type="NCBI Taxonomy" id="33033"/>
    <lineage>
        <taxon>Bacteria</taxon>
        <taxon>Bacillati</taxon>
        <taxon>Bacillota</taxon>
        <taxon>Tissierellia</taxon>
        <taxon>Tissierellales</taxon>
        <taxon>Peptoniphilaceae</taxon>
        <taxon>Parvimonas</taxon>
    </lineage>
</organism>
<dbReference type="PROSITE" id="PS51063">
    <property type="entry name" value="HTH_CRP_2"/>
    <property type="match status" value="1"/>
</dbReference>
<evidence type="ECO:0000259" key="5">
    <source>
        <dbReference type="PROSITE" id="PS51063"/>
    </source>
</evidence>
<keyword evidence="3" id="KW-0804">Transcription</keyword>
<dbReference type="GO" id="GO:0006355">
    <property type="term" value="P:regulation of DNA-templated transcription"/>
    <property type="evidence" value="ECO:0007669"/>
    <property type="project" value="InterPro"/>
</dbReference>
<name>A0A0B4S281_9FIRM</name>
<dbReference type="Pfam" id="PF00027">
    <property type="entry name" value="cNMP_binding"/>
    <property type="match status" value="1"/>
</dbReference>
<dbReference type="InterPro" id="IPR000595">
    <property type="entry name" value="cNMP-bd_dom"/>
</dbReference>
<dbReference type="CDD" id="cd00038">
    <property type="entry name" value="CAP_ED"/>
    <property type="match status" value="1"/>
</dbReference>
<dbReference type="EMBL" id="CP009761">
    <property type="protein sequence ID" value="AIZ36681.1"/>
    <property type="molecule type" value="Genomic_DNA"/>
</dbReference>
<dbReference type="InterPro" id="IPR036390">
    <property type="entry name" value="WH_DNA-bd_sf"/>
</dbReference>
<feature type="domain" description="HTH crp-type" evidence="5">
    <location>
        <begin position="147"/>
        <end position="213"/>
    </location>
</feature>
<dbReference type="Pfam" id="PF13545">
    <property type="entry name" value="HTH_Crp_2"/>
    <property type="match status" value="1"/>
</dbReference>
<dbReference type="InterPro" id="IPR012318">
    <property type="entry name" value="HTH_CRP"/>
</dbReference>
<feature type="domain" description="Cyclic nucleotide-binding" evidence="4">
    <location>
        <begin position="12"/>
        <end position="117"/>
    </location>
</feature>
<dbReference type="OrthoDB" id="3176638at2"/>
<keyword evidence="1" id="KW-0805">Transcription regulation</keyword>